<dbReference type="EMBL" id="ML119157">
    <property type="protein sequence ID" value="RPB08957.1"/>
    <property type="molecule type" value="Genomic_DNA"/>
</dbReference>
<gene>
    <name evidence="1" type="ORF">P167DRAFT_330969</name>
</gene>
<name>A0A3N4KEP3_9PEZI</name>
<proteinExistence type="predicted"/>
<dbReference type="InParanoid" id="A0A3N4KEP3"/>
<accession>A0A3N4KEP3</accession>
<organism evidence="1 2">
    <name type="scientific">Morchella conica CCBAS932</name>
    <dbReference type="NCBI Taxonomy" id="1392247"/>
    <lineage>
        <taxon>Eukaryota</taxon>
        <taxon>Fungi</taxon>
        <taxon>Dikarya</taxon>
        <taxon>Ascomycota</taxon>
        <taxon>Pezizomycotina</taxon>
        <taxon>Pezizomycetes</taxon>
        <taxon>Pezizales</taxon>
        <taxon>Morchellaceae</taxon>
        <taxon>Morchella</taxon>
    </lineage>
</organism>
<reference evidence="1 2" key="1">
    <citation type="journal article" date="2018" name="Nat. Ecol. Evol.">
        <title>Pezizomycetes genomes reveal the molecular basis of ectomycorrhizal truffle lifestyle.</title>
        <authorList>
            <person name="Murat C."/>
            <person name="Payen T."/>
            <person name="Noel B."/>
            <person name="Kuo A."/>
            <person name="Morin E."/>
            <person name="Chen J."/>
            <person name="Kohler A."/>
            <person name="Krizsan K."/>
            <person name="Balestrini R."/>
            <person name="Da Silva C."/>
            <person name="Montanini B."/>
            <person name="Hainaut M."/>
            <person name="Levati E."/>
            <person name="Barry K.W."/>
            <person name="Belfiori B."/>
            <person name="Cichocki N."/>
            <person name="Clum A."/>
            <person name="Dockter R.B."/>
            <person name="Fauchery L."/>
            <person name="Guy J."/>
            <person name="Iotti M."/>
            <person name="Le Tacon F."/>
            <person name="Lindquist E.A."/>
            <person name="Lipzen A."/>
            <person name="Malagnac F."/>
            <person name="Mello A."/>
            <person name="Molinier V."/>
            <person name="Miyauchi S."/>
            <person name="Poulain J."/>
            <person name="Riccioni C."/>
            <person name="Rubini A."/>
            <person name="Sitrit Y."/>
            <person name="Splivallo R."/>
            <person name="Traeger S."/>
            <person name="Wang M."/>
            <person name="Zifcakova L."/>
            <person name="Wipf D."/>
            <person name="Zambonelli A."/>
            <person name="Paolocci F."/>
            <person name="Nowrousian M."/>
            <person name="Ottonello S."/>
            <person name="Baldrian P."/>
            <person name="Spatafora J.W."/>
            <person name="Henrissat B."/>
            <person name="Nagy L.G."/>
            <person name="Aury J.M."/>
            <person name="Wincker P."/>
            <person name="Grigoriev I.V."/>
            <person name="Bonfante P."/>
            <person name="Martin F.M."/>
        </authorList>
    </citation>
    <scope>NUCLEOTIDE SEQUENCE [LARGE SCALE GENOMIC DNA]</scope>
    <source>
        <strain evidence="1 2">CCBAS932</strain>
    </source>
</reference>
<dbReference type="AlphaFoldDB" id="A0A3N4KEP3"/>
<keyword evidence="2" id="KW-1185">Reference proteome</keyword>
<evidence type="ECO:0000313" key="2">
    <source>
        <dbReference type="Proteomes" id="UP000277580"/>
    </source>
</evidence>
<protein>
    <submittedName>
        <fullName evidence="1">Uncharacterized protein</fullName>
    </submittedName>
</protein>
<dbReference type="Proteomes" id="UP000277580">
    <property type="component" value="Unassembled WGS sequence"/>
</dbReference>
<evidence type="ECO:0000313" key="1">
    <source>
        <dbReference type="EMBL" id="RPB08957.1"/>
    </source>
</evidence>
<sequence>MVVGFCTVVIAGGSSGQWADRVMAGSDASVCRSEARGFLVLYALMNLFLPQEMGCLSVSVGDVEGMAMAMESGYIENRRVAM</sequence>